<dbReference type="EMBL" id="PPSL01000003">
    <property type="protein sequence ID" value="PQJ10794.1"/>
    <property type="molecule type" value="Genomic_DNA"/>
</dbReference>
<dbReference type="SUPFAM" id="SSF158446">
    <property type="entry name" value="IVS-encoded protein-like"/>
    <property type="match status" value="1"/>
</dbReference>
<evidence type="ECO:0000313" key="1">
    <source>
        <dbReference type="EMBL" id="PQJ10794.1"/>
    </source>
</evidence>
<proteinExistence type="predicted"/>
<name>A0A2S7SVP0_9BACT</name>
<dbReference type="InterPro" id="IPR012657">
    <property type="entry name" value="23S_rRNA-intervening_sequence"/>
</dbReference>
<keyword evidence="2" id="KW-1185">Reference proteome</keyword>
<dbReference type="RefSeq" id="WP_105039521.1">
    <property type="nucleotide sequence ID" value="NZ_PPSL01000003.1"/>
</dbReference>
<organism evidence="1 2">
    <name type="scientific">Flavipsychrobacter stenotrophus</name>
    <dbReference type="NCBI Taxonomy" id="2077091"/>
    <lineage>
        <taxon>Bacteria</taxon>
        <taxon>Pseudomonadati</taxon>
        <taxon>Bacteroidota</taxon>
        <taxon>Chitinophagia</taxon>
        <taxon>Chitinophagales</taxon>
        <taxon>Chitinophagaceae</taxon>
        <taxon>Flavipsychrobacter</taxon>
    </lineage>
</organism>
<comment type="caution">
    <text evidence="1">The sequence shown here is derived from an EMBL/GenBank/DDBJ whole genome shotgun (WGS) entry which is preliminary data.</text>
</comment>
<gene>
    <name evidence="1" type="ORF">CJD36_012555</name>
</gene>
<dbReference type="AlphaFoldDB" id="A0A2S7SVP0"/>
<accession>A0A2S7SVP0</accession>
<dbReference type="Gene3D" id="1.20.1440.60">
    <property type="entry name" value="23S rRNA-intervening sequence"/>
    <property type="match status" value="1"/>
</dbReference>
<dbReference type="NCBIfam" id="TIGR02436">
    <property type="entry name" value="four helix bundle protein"/>
    <property type="match status" value="1"/>
</dbReference>
<reference evidence="1 2" key="1">
    <citation type="submission" date="2018-01" db="EMBL/GenBank/DDBJ databases">
        <title>A novel member of the phylum Bacteroidetes isolated from glacier ice.</title>
        <authorList>
            <person name="Liu Q."/>
            <person name="Xin Y.-H."/>
        </authorList>
    </citation>
    <scope>NUCLEOTIDE SEQUENCE [LARGE SCALE GENOMIC DNA]</scope>
    <source>
        <strain evidence="1 2">RB1R16</strain>
    </source>
</reference>
<dbReference type="PANTHER" id="PTHR38471">
    <property type="entry name" value="FOUR HELIX BUNDLE PROTEIN"/>
    <property type="match status" value="1"/>
</dbReference>
<dbReference type="OrthoDB" id="9811959at2"/>
<dbReference type="Proteomes" id="UP000239872">
    <property type="component" value="Unassembled WGS sequence"/>
</dbReference>
<dbReference type="Pfam" id="PF05635">
    <property type="entry name" value="23S_rRNA_IVP"/>
    <property type="match status" value="1"/>
</dbReference>
<sequence length="116" mass="13176">MFDFENLEVYKKAKAFNAAVNRSVLRIETLDGVTKNQLRRASLSIVLNIAEGTSRFSKPDRRNFCVIARGSVFECVAVFDILKDNGQLSPEEFTTLYATAEEMSKMLFAMIRNLEN</sequence>
<protein>
    <submittedName>
        <fullName evidence="1">Four helix bundle protein</fullName>
    </submittedName>
</protein>
<dbReference type="InterPro" id="IPR036583">
    <property type="entry name" value="23S_rRNA_IVS_sf"/>
</dbReference>
<evidence type="ECO:0000313" key="2">
    <source>
        <dbReference type="Proteomes" id="UP000239872"/>
    </source>
</evidence>
<dbReference type="CDD" id="cd16377">
    <property type="entry name" value="23S_rRNA_IVP_like"/>
    <property type="match status" value="1"/>
</dbReference>
<dbReference type="PANTHER" id="PTHR38471:SF2">
    <property type="entry name" value="FOUR HELIX BUNDLE PROTEIN"/>
    <property type="match status" value="1"/>
</dbReference>